<reference evidence="16 17" key="1">
    <citation type="submission" date="2016-10" db="EMBL/GenBank/DDBJ databases">
        <authorList>
            <person name="de Groot N.N."/>
        </authorList>
    </citation>
    <scope>NUCLEOTIDE SEQUENCE [LARGE SCALE GENOMIC DNA]</scope>
    <source>
        <strain evidence="16 17">LMG 24775</strain>
    </source>
</reference>
<keyword evidence="10 13" id="KW-0479">Metal-binding</keyword>
<keyword evidence="7 10" id="KW-0324">Glycolysis</keyword>
<keyword evidence="5 10" id="KW-0964">Secreted</keyword>
<proteinExistence type="inferred from homology"/>
<sequence length="444" mass="46683">MQITDIAAHEALDSRGHPTVEVEIELEDGARGLALVPSGASTGRHEALERRDGDASRHLGKGVLGAVQAVNTELRDLLRGMQADAQGCIDTAMMELDGTPGKSRLGANALLGVSLAVARAAAASQRMPLWRHMGGAQARVLPVPMINVINGGAHADNPLDFQEFMLLPVGADSFGEALRMGAEVFHTLRHALKAAGHSVNVGDEGGFAPALRSAPEALDHLMAAIERAGLRPGRDIALALDPAASEFHGEDGYRYAGEGLVRSRQQQVDYLAQLVEHYPIVSIEDGMAEDDIEGWQALGRRLGGRCQLVGDDVFCTNPGLFESGIARGVGNAILVKINQIGTLTETWDVLRLAHGAGYGVVMSHRSGETEDTSIADLAVAAQCAMIKTGSLSRADRTAKYNRLLRIERELGPAAVYAGRRALKGRAGQEAVSAAAGVAGVAGAL</sequence>
<dbReference type="InterPro" id="IPR029017">
    <property type="entry name" value="Enolase-like_N"/>
</dbReference>
<feature type="binding site" evidence="12">
    <location>
        <begin position="363"/>
        <end position="366"/>
    </location>
    <ligand>
        <name>substrate</name>
    </ligand>
</feature>
<evidence type="ECO:0000313" key="17">
    <source>
        <dbReference type="Proteomes" id="UP000183417"/>
    </source>
</evidence>
<feature type="domain" description="Enolase N-terminal" evidence="15">
    <location>
        <begin position="3"/>
        <end position="133"/>
    </location>
</feature>
<comment type="subcellular location">
    <subcellularLocation>
        <location evidence="10">Cytoplasm</location>
    </subcellularLocation>
    <subcellularLocation>
        <location evidence="10">Secreted</location>
    </subcellularLocation>
    <subcellularLocation>
        <location evidence="10">Cell surface</location>
    </subcellularLocation>
    <text evidence="10">Fractions of enolase are present in both the cytoplasm and on the cell surface.</text>
</comment>
<feature type="binding site" evidence="10 13">
    <location>
        <position position="241"/>
    </location>
    <ligand>
        <name>Mg(2+)</name>
        <dbReference type="ChEBI" id="CHEBI:18420"/>
    </ligand>
</feature>
<dbReference type="EC" id="4.2.1.11" evidence="3 10"/>
<dbReference type="Gene3D" id="3.30.390.10">
    <property type="entry name" value="Enolase-like, N-terminal domain"/>
    <property type="match status" value="1"/>
</dbReference>
<protein>
    <recommendedName>
        <fullName evidence="4 10">Enolase</fullName>
        <ecNumber evidence="3 10">4.2.1.11</ecNumber>
    </recommendedName>
    <alternativeName>
        <fullName evidence="10">2-phospho-D-glycerate hydro-lyase</fullName>
    </alternativeName>
    <alternativeName>
        <fullName evidence="10">2-phosphoglycerate dehydratase</fullName>
    </alternativeName>
</protein>
<feature type="binding site" evidence="12">
    <location>
        <position position="284"/>
    </location>
    <ligand>
        <name>substrate</name>
    </ligand>
</feature>
<dbReference type="SUPFAM" id="SSF54826">
    <property type="entry name" value="Enolase N-terminal domain-like"/>
    <property type="match status" value="1"/>
</dbReference>
<dbReference type="Pfam" id="PF03952">
    <property type="entry name" value="Enolase_N"/>
    <property type="match status" value="1"/>
</dbReference>
<dbReference type="PROSITE" id="PS00164">
    <property type="entry name" value="ENOLASE"/>
    <property type="match status" value="1"/>
</dbReference>
<feature type="active site" description="Proton acceptor" evidence="10 11">
    <location>
        <position position="336"/>
    </location>
</feature>
<feature type="binding site" evidence="12">
    <location>
        <position position="311"/>
    </location>
    <ligand>
        <name>substrate</name>
    </ligand>
</feature>
<feature type="binding site" evidence="10 13">
    <location>
        <position position="284"/>
    </location>
    <ligand>
        <name>Mg(2+)</name>
        <dbReference type="ChEBI" id="CHEBI:18420"/>
    </ligand>
</feature>
<evidence type="ECO:0000256" key="13">
    <source>
        <dbReference type="PIRSR" id="PIRSR001400-3"/>
    </source>
</evidence>
<evidence type="ECO:0000256" key="7">
    <source>
        <dbReference type="ARBA" id="ARBA00023152"/>
    </source>
</evidence>
<dbReference type="GO" id="GO:0005576">
    <property type="term" value="C:extracellular region"/>
    <property type="evidence" value="ECO:0007669"/>
    <property type="project" value="UniProtKB-SubCell"/>
</dbReference>
<dbReference type="InterPro" id="IPR020809">
    <property type="entry name" value="Enolase_CS"/>
</dbReference>
<comment type="catalytic activity">
    <reaction evidence="10">
        <text>(2R)-2-phosphoglycerate = phosphoenolpyruvate + H2O</text>
        <dbReference type="Rhea" id="RHEA:10164"/>
        <dbReference type="ChEBI" id="CHEBI:15377"/>
        <dbReference type="ChEBI" id="CHEBI:58289"/>
        <dbReference type="ChEBI" id="CHEBI:58702"/>
        <dbReference type="EC" id="4.2.1.11"/>
    </reaction>
</comment>
<dbReference type="HAMAP" id="MF_00318">
    <property type="entry name" value="Enolase"/>
    <property type="match status" value="1"/>
</dbReference>
<feature type="binding site" evidence="10">
    <location>
        <position position="162"/>
    </location>
    <ligand>
        <name>(2R)-2-phosphoglycerate</name>
        <dbReference type="ChEBI" id="CHEBI:58289"/>
    </ligand>
</feature>
<dbReference type="GeneID" id="94692862"/>
<evidence type="ECO:0000256" key="10">
    <source>
        <dbReference type="HAMAP-Rule" id="MF_00318"/>
    </source>
</evidence>
<dbReference type="SMART" id="SM01192">
    <property type="entry name" value="Enolase_C"/>
    <property type="match status" value="1"/>
</dbReference>
<feature type="active site" description="Proton donor" evidence="10 11">
    <location>
        <position position="204"/>
    </location>
</feature>
<dbReference type="GO" id="GO:0009986">
    <property type="term" value="C:cell surface"/>
    <property type="evidence" value="ECO:0007669"/>
    <property type="project" value="UniProtKB-SubCell"/>
</dbReference>
<comment type="cofactor">
    <cofactor evidence="10">
        <name>Mg(2+)</name>
        <dbReference type="ChEBI" id="CHEBI:18420"/>
    </cofactor>
    <text evidence="10">Binds a second Mg(2+) ion via substrate during catalysis.</text>
</comment>
<feature type="binding site" evidence="12">
    <location>
        <position position="154"/>
    </location>
    <ligand>
        <name>substrate</name>
    </ligand>
</feature>
<comment type="function">
    <text evidence="9 10">Catalyzes the reversible conversion of 2-phosphoglycerate (2-PG) into phosphoenolpyruvate (PEP). It is essential for the degradation of carbohydrates via glycolysis.</text>
</comment>
<dbReference type="NCBIfam" id="TIGR01060">
    <property type="entry name" value="eno"/>
    <property type="match status" value="1"/>
</dbReference>
<feature type="binding site" evidence="10">
    <location>
        <position position="366"/>
    </location>
    <ligand>
        <name>(2R)-2-phosphoglycerate</name>
        <dbReference type="ChEBI" id="CHEBI:58289"/>
    </ligand>
</feature>
<dbReference type="AlphaFoldDB" id="A0A1H3QS83"/>
<evidence type="ECO:0000256" key="2">
    <source>
        <dbReference type="ARBA" id="ARBA00009604"/>
    </source>
</evidence>
<dbReference type="PRINTS" id="PR00148">
    <property type="entry name" value="ENOLASE"/>
</dbReference>
<keyword evidence="8 10" id="KW-0456">Lyase</keyword>
<dbReference type="SUPFAM" id="SSF51604">
    <property type="entry name" value="Enolase C-terminal domain-like"/>
    <property type="match status" value="1"/>
</dbReference>
<evidence type="ECO:0000256" key="3">
    <source>
        <dbReference type="ARBA" id="ARBA00012058"/>
    </source>
</evidence>
<dbReference type="GO" id="GO:0004634">
    <property type="term" value="F:phosphopyruvate hydratase activity"/>
    <property type="evidence" value="ECO:0007669"/>
    <property type="project" value="UniProtKB-UniRule"/>
</dbReference>
<comment type="pathway">
    <text evidence="1 10">Carbohydrate degradation; glycolysis; pyruvate from D-glyceraldehyde 3-phosphate: step 4/5.</text>
</comment>
<evidence type="ECO:0000256" key="6">
    <source>
        <dbReference type="ARBA" id="ARBA00022842"/>
    </source>
</evidence>
<dbReference type="GO" id="GO:0000015">
    <property type="term" value="C:phosphopyruvate hydratase complex"/>
    <property type="evidence" value="ECO:0007669"/>
    <property type="project" value="InterPro"/>
</dbReference>
<feature type="binding site" evidence="12">
    <location>
        <position position="163"/>
    </location>
    <ligand>
        <name>substrate</name>
    </ligand>
</feature>
<dbReference type="GO" id="GO:0006096">
    <property type="term" value="P:glycolytic process"/>
    <property type="evidence" value="ECO:0007669"/>
    <property type="project" value="UniProtKB-UniRule"/>
</dbReference>
<dbReference type="PANTHER" id="PTHR11902">
    <property type="entry name" value="ENOLASE"/>
    <property type="match status" value="1"/>
</dbReference>
<dbReference type="PANTHER" id="PTHR11902:SF1">
    <property type="entry name" value="ENOLASE"/>
    <property type="match status" value="1"/>
</dbReference>
<dbReference type="InterPro" id="IPR000941">
    <property type="entry name" value="Enolase"/>
</dbReference>
<evidence type="ECO:0000256" key="9">
    <source>
        <dbReference type="ARBA" id="ARBA00045763"/>
    </source>
</evidence>
<dbReference type="Gene3D" id="3.20.20.120">
    <property type="entry name" value="Enolase-like C-terminal domain"/>
    <property type="match status" value="1"/>
</dbReference>
<evidence type="ECO:0000256" key="11">
    <source>
        <dbReference type="PIRSR" id="PIRSR001400-1"/>
    </source>
</evidence>
<dbReference type="UniPathway" id="UPA00109">
    <property type="reaction ID" value="UER00187"/>
</dbReference>
<feature type="binding site" evidence="10">
    <location>
        <position position="387"/>
    </location>
    <ligand>
        <name>(2R)-2-phosphoglycerate</name>
        <dbReference type="ChEBI" id="CHEBI:58289"/>
    </ligand>
</feature>
<dbReference type="Pfam" id="PF00113">
    <property type="entry name" value="Enolase_C"/>
    <property type="match status" value="1"/>
</dbReference>
<dbReference type="SMART" id="SM01193">
    <property type="entry name" value="Enolase_N"/>
    <property type="match status" value="1"/>
</dbReference>
<dbReference type="SFLD" id="SFLDF00002">
    <property type="entry name" value="enolase"/>
    <property type="match status" value="1"/>
</dbReference>
<dbReference type="InterPro" id="IPR020810">
    <property type="entry name" value="Enolase_C"/>
</dbReference>
<evidence type="ECO:0000259" key="14">
    <source>
        <dbReference type="SMART" id="SM01192"/>
    </source>
</evidence>
<gene>
    <name evidence="10" type="primary">eno</name>
    <name evidence="16" type="ORF">SAMN05421547_11377</name>
</gene>
<accession>A0A1H3QS83</accession>
<feature type="binding site" evidence="10">
    <location>
        <position position="365"/>
    </location>
    <ligand>
        <name>(2R)-2-phosphoglycerate</name>
        <dbReference type="ChEBI" id="CHEBI:58289"/>
    </ligand>
</feature>
<organism evidence="16 17">
    <name type="scientific">Delftia lacustris</name>
    <dbReference type="NCBI Taxonomy" id="558537"/>
    <lineage>
        <taxon>Bacteria</taxon>
        <taxon>Pseudomonadati</taxon>
        <taxon>Pseudomonadota</taxon>
        <taxon>Betaproteobacteria</taxon>
        <taxon>Burkholderiales</taxon>
        <taxon>Comamonadaceae</taxon>
        <taxon>Delftia</taxon>
    </lineage>
</organism>
<feature type="binding site" evidence="12">
    <location>
        <position position="387"/>
    </location>
    <ligand>
        <name>substrate</name>
    </ligand>
</feature>
<evidence type="ECO:0000313" key="16">
    <source>
        <dbReference type="EMBL" id="SDZ15579.1"/>
    </source>
</evidence>
<dbReference type="InterPro" id="IPR036849">
    <property type="entry name" value="Enolase-like_C_sf"/>
</dbReference>
<dbReference type="GO" id="GO:0000287">
    <property type="term" value="F:magnesium ion binding"/>
    <property type="evidence" value="ECO:0007669"/>
    <property type="project" value="UniProtKB-UniRule"/>
</dbReference>
<feature type="binding site" evidence="10 13">
    <location>
        <position position="311"/>
    </location>
    <ligand>
        <name>Mg(2+)</name>
        <dbReference type="ChEBI" id="CHEBI:18420"/>
    </ligand>
</feature>
<evidence type="ECO:0000256" key="5">
    <source>
        <dbReference type="ARBA" id="ARBA00022525"/>
    </source>
</evidence>
<keyword evidence="6 10" id="KW-0460">Magnesium</keyword>
<dbReference type="RefSeq" id="WP_074922836.1">
    <property type="nucleotide sequence ID" value="NZ_CP141274.1"/>
</dbReference>
<dbReference type="SFLD" id="SFLDG00178">
    <property type="entry name" value="enolase"/>
    <property type="match status" value="1"/>
</dbReference>
<dbReference type="PIRSF" id="PIRSF001400">
    <property type="entry name" value="Enolase"/>
    <property type="match status" value="1"/>
</dbReference>
<comment type="cofactor">
    <cofactor evidence="13">
        <name>Mg(2+)</name>
        <dbReference type="ChEBI" id="CHEBI:18420"/>
    </cofactor>
    <text evidence="13">Mg(2+) is required for catalysis and for stabilizing the dimer.</text>
</comment>
<dbReference type="CDD" id="cd03313">
    <property type="entry name" value="enolase"/>
    <property type="match status" value="1"/>
</dbReference>
<evidence type="ECO:0000256" key="8">
    <source>
        <dbReference type="ARBA" id="ARBA00023239"/>
    </source>
</evidence>
<evidence type="ECO:0000256" key="12">
    <source>
        <dbReference type="PIRSR" id="PIRSR001400-2"/>
    </source>
</evidence>
<evidence type="ECO:0000259" key="15">
    <source>
        <dbReference type="SMART" id="SM01193"/>
    </source>
</evidence>
<evidence type="ECO:0000256" key="4">
    <source>
        <dbReference type="ARBA" id="ARBA00017068"/>
    </source>
</evidence>
<name>A0A1H3QS83_9BURK</name>
<dbReference type="EMBL" id="FNPE01000013">
    <property type="protein sequence ID" value="SDZ15579.1"/>
    <property type="molecule type" value="Genomic_DNA"/>
</dbReference>
<dbReference type="Proteomes" id="UP000183417">
    <property type="component" value="Unassembled WGS sequence"/>
</dbReference>
<comment type="similarity">
    <text evidence="2 10">Belongs to the enolase family.</text>
</comment>
<dbReference type="SFLD" id="SFLDS00001">
    <property type="entry name" value="Enolase"/>
    <property type="match status" value="1"/>
</dbReference>
<evidence type="ECO:0000256" key="1">
    <source>
        <dbReference type="ARBA" id="ARBA00005031"/>
    </source>
</evidence>
<feature type="binding site" evidence="10">
    <location>
        <position position="336"/>
    </location>
    <ligand>
        <name>(2R)-2-phosphoglycerate</name>
        <dbReference type="ChEBI" id="CHEBI:58289"/>
    </ligand>
</feature>
<keyword evidence="10" id="KW-0963">Cytoplasm</keyword>
<feature type="domain" description="Enolase C-terminal TIM barrel" evidence="14">
    <location>
        <begin position="138"/>
        <end position="424"/>
    </location>
</feature>
<dbReference type="InterPro" id="IPR020811">
    <property type="entry name" value="Enolase_N"/>
</dbReference>